<dbReference type="InterPro" id="IPR039708">
    <property type="entry name" value="MT1774/Rv1733c-like"/>
</dbReference>
<dbReference type="STRING" id="67356.AQJ84_23490"/>
<dbReference type="PANTHER" id="PTHR42305:SF1">
    <property type="entry name" value="MEMBRANE PROTEIN RV1733C-RELATED"/>
    <property type="match status" value="1"/>
</dbReference>
<dbReference type="AlphaFoldDB" id="A0A0L8LFS1"/>
<dbReference type="PATRIC" id="fig|67356.5.peg.2539"/>
<evidence type="ECO:0000313" key="1">
    <source>
        <dbReference type="EMBL" id="KOG37098.1"/>
    </source>
</evidence>
<dbReference type="Proteomes" id="UP000037251">
    <property type="component" value="Unassembled WGS sequence"/>
</dbReference>
<comment type="caution">
    <text evidence="1">The sequence shown here is derived from an EMBL/GenBank/DDBJ whole genome shotgun (WGS) entry which is preliminary data.</text>
</comment>
<evidence type="ECO:0000313" key="2">
    <source>
        <dbReference type="Proteomes" id="UP000037251"/>
    </source>
</evidence>
<reference evidence="2" key="1">
    <citation type="submission" date="2015-07" db="EMBL/GenBank/DDBJ databases">
        <authorList>
            <person name="Ju K.-S."/>
            <person name="Doroghazi J.R."/>
            <person name="Metcalf W.W."/>
        </authorList>
    </citation>
    <scope>NUCLEOTIDE SEQUENCE [LARGE SCALE GENOMIC DNA]</scope>
    <source>
        <strain evidence="2">NRRL 2290</strain>
    </source>
</reference>
<dbReference type="eggNOG" id="ENOG50346AD">
    <property type="taxonomic scope" value="Bacteria"/>
</dbReference>
<sequence length="193" mass="20792">MRGNERAKDRLWRWRSNPMRRREDIVEAWVVLAVWVVVAVGGTVAGLVTAHAADEVLSQQRAERRSVRAVLLTDVPHREVTVRAADDKALAKVRWTAPDGSTHTGRTLVNTGQKAGAGLTVWQDGRGTLTTPPPSPTGAAVEAGVLGTAAGLALTGATLAAGAVARWRLDQRRITAWDREWESVGPTWGHKTG</sequence>
<protein>
    <submittedName>
        <fullName evidence="1">Membrane protein</fullName>
    </submittedName>
</protein>
<proteinExistence type="predicted"/>
<keyword evidence="2" id="KW-1185">Reference proteome</keyword>
<name>A0A0L8LFS1_9ACTN</name>
<accession>A0A0L8LFS1</accession>
<dbReference type="OrthoDB" id="4213157at2"/>
<organism evidence="1 2">
    <name type="scientific">Streptomyces resistomycificus</name>
    <dbReference type="NCBI Taxonomy" id="67356"/>
    <lineage>
        <taxon>Bacteria</taxon>
        <taxon>Bacillati</taxon>
        <taxon>Actinomycetota</taxon>
        <taxon>Actinomycetes</taxon>
        <taxon>Kitasatosporales</taxon>
        <taxon>Streptomycetaceae</taxon>
        <taxon>Streptomyces</taxon>
        <taxon>Streptomyces aurantiacus group</taxon>
    </lineage>
</organism>
<dbReference type="RefSeq" id="WP_030038070.1">
    <property type="nucleotide sequence ID" value="NZ_KL575586.1"/>
</dbReference>
<dbReference type="EMBL" id="LGUS01000116">
    <property type="protein sequence ID" value="KOG37098.1"/>
    <property type="molecule type" value="Genomic_DNA"/>
</dbReference>
<dbReference type="PANTHER" id="PTHR42305">
    <property type="entry name" value="MEMBRANE PROTEIN RV1733C-RELATED"/>
    <property type="match status" value="1"/>
</dbReference>
<gene>
    <name evidence="1" type="ORF">ADK37_11770</name>
</gene>